<comment type="caution">
    <text evidence="2">The sequence shown here is derived from an EMBL/GenBank/DDBJ whole genome shotgun (WGS) entry which is preliminary data.</text>
</comment>
<name>A0ABS9EMP0_9FLAO</name>
<keyword evidence="3" id="KW-1185">Reference proteome</keyword>
<protein>
    <submittedName>
        <fullName evidence="2">Zinc ribbon domain-containing protein</fullName>
    </submittedName>
</protein>
<reference evidence="2" key="1">
    <citation type="submission" date="2022-01" db="EMBL/GenBank/DDBJ databases">
        <title>Gillisia lutea sp. nov., isolated from marine plastic residues from the Malvarosa beach (Valencia, Spain).</title>
        <authorList>
            <person name="Vidal-Verdu A."/>
            <person name="Molina-Menor E."/>
            <person name="Satari L."/>
            <person name="Pascual J."/>
            <person name="Pereto J."/>
            <person name="Porcar M."/>
        </authorList>
    </citation>
    <scope>NUCLEOTIDE SEQUENCE</scope>
    <source>
        <strain evidence="2">M10.2A</strain>
    </source>
</reference>
<dbReference type="EMBL" id="JAKGTH010000011">
    <property type="protein sequence ID" value="MCF4102721.1"/>
    <property type="molecule type" value="Genomic_DNA"/>
</dbReference>
<organism evidence="2 3">
    <name type="scientific">Gillisia lutea</name>
    <dbReference type="NCBI Taxonomy" id="2909668"/>
    <lineage>
        <taxon>Bacteria</taxon>
        <taxon>Pseudomonadati</taxon>
        <taxon>Bacteroidota</taxon>
        <taxon>Flavobacteriia</taxon>
        <taxon>Flavobacteriales</taxon>
        <taxon>Flavobacteriaceae</taxon>
        <taxon>Gillisia</taxon>
    </lineage>
</organism>
<proteinExistence type="predicted"/>
<evidence type="ECO:0000259" key="1">
    <source>
        <dbReference type="Pfam" id="PF12674"/>
    </source>
</evidence>
<accession>A0ABS9EMP0</accession>
<gene>
    <name evidence="2" type="ORF">L1I30_13670</name>
</gene>
<dbReference type="RefSeq" id="WP_236134863.1">
    <property type="nucleotide sequence ID" value="NZ_JAKGTH010000011.1"/>
</dbReference>
<sequence length="87" mass="10136">MKYALCQSCGMPLVDAIKGTNRDKSTNNEYCMHCFQNGEFTDHHLTMHKLEVKILEMAEVHNDLTLEEARQVIKILPTLKRWQMSNL</sequence>
<feature type="domain" description="Putative zinc ribbon" evidence="1">
    <location>
        <begin position="5"/>
        <end position="83"/>
    </location>
</feature>
<dbReference type="InterPro" id="IPR025868">
    <property type="entry name" value="Zn_ribbon_dom_put"/>
</dbReference>
<dbReference type="Pfam" id="PF12674">
    <property type="entry name" value="Zn_ribbon_2"/>
    <property type="match status" value="1"/>
</dbReference>
<evidence type="ECO:0000313" key="3">
    <source>
        <dbReference type="Proteomes" id="UP001179363"/>
    </source>
</evidence>
<evidence type="ECO:0000313" key="2">
    <source>
        <dbReference type="EMBL" id="MCF4102721.1"/>
    </source>
</evidence>
<dbReference type="Proteomes" id="UP001179363">
    <property type="component" value="Unassembled WGS sequence"/>
</dbReference>